<sequence length="200" mass="22372">MAEYRYVHLTGSVQRPRARSPEPTCTGRTHLTSSDIDADFYARKLIRNTAPSLSVYLDSTPSREKTPSVLGSGRYLGSSAMSPSSAYDDLHRASPPSSRVLDINERYSTPSHSTGLESTFRPYTTTRSVDIRTCPGRPKVFQPSHVVPFVTSCAKCFNNGKRKNTQVFCPHVMERCNTFGGAFEDKLFGQYRNVAMEKKF</sequence>
<reference evidence="2" key="1">
    <citation type="submission" date="2025-08" db="UniProtKB">
        <authorList>
            <consortium name="RefSeq"/>
        </authorList>
    </citation>
    <scope>IDENTIFICATION</scope>
</reference>
<gene>
    <name evidence="2" type="primary">LOC114828221</name>
</gene>
<dbReference type="GeneID" id="114828221"/>
<protein>
    <submittedName>
        <fullName evidence="2">Uncharacterized protein LOC114828221</fullName>
    </submittedName>
</protein>
<evidence type="ECO:0000313" key="2">
    <source>
        <dbReference type="RefSeq" id="XP_028967274.1"/>
    </source>
</evidence>
<evidence type="ECO:0000313" key="1">
    <source>
        <dbReference type="Proteomes" id="UP000694867"/>
    </source>
</evidence>
<name>A0AAJ7WHG8_9ACAR</name>
<dbReference type="KEGG" id="goe:114828221"/>
<keyword evidence="1" id="KW-1185">Reference proteome</keyword>
<accession>A0AAJ7WHG8</accession>
<dbReference type="AlphaFoldDB" id="A0AAJ7WHG8"/>
<dbReference type="Proteomes" id="UP000694867">
    <property type="component" value="Unplaced"/>
</dbReference>
<organism evidence="1 2">
    <name type="scientific">Galendromus occidentalis</name>
    <name type="common">western predatory mite</name>
    <dbReference type="NCBI Taxonomy" id="34638"/>
    <lineage>
        <taxon>Eukaryota</taxon>
        <taxon>Metazoa</taxon>
        <taxon>Ecdysozoa</taxon>
        <taxon>Arthropoda</taxon>
        <taxon>Chelicerata</taxon>
        <taxon>Arachnida</taxon>
        <taxon>Acari</taxon>
        <taxon>Parasitiformes</taxon>
        <taxon>Mesostigmata</taxon>
        <taxon>Gamasina</taxon>
        <taxon>Phytoseioidea</taxon>
        <taxon>Phytoseiidae</taxon>
        <taxon>Typhlodrominae</taxon>
        <taxon>Galendromus</taxon>
    </lineage>
</organism>
<dbReference type="RefSeq" id="XP_028967274.1">
    <property type="nucleotide sequence ID" value="XM_029111441.1"/>
</dbReference>
<proteinExistence type="predicted"/>